<dbReference type="InterPro" id="IPR036875">
    <property type="entry name" value="Znf_CCHC_sf"/>
</dbReference>
<reference evidence="5" key="1">
    <citation type="journal article" date="2021" name="Elife">
        <title>Highly contiguous assemblies of 101 drosophilid genomes.</title>
        <authorList>
            <person name="Kim B.Y."/>
            <person name="Wang J.R."/>
            <person name="Miller D.E."/>
            <person name="Barmina O."/>
            <person name="Delaney E."/>
            <person name="Thompson A."/>
            <person name="Comeault A.A."/>
            <person name="Peede D."/>
            <person name="D'Agostino E.R."/>
            <person name="Pelaez J."/>
            <person name="Aguilar J.M."/>
            <person name="Haji D."/>
            <person name="Matsunaga T."/>
            <person name="Armstrong E.E."/>
            <person name="Zych M."/>
            <person name="Ogawa Y."/>
            <person name="Stamenkovic-Radak M."/>
            <person name="Jelic M."/>
            <person name="Veselinovic M.S."/>
            <person name="Tanaskovic M."/>
            <person name="Eric P."/>
            <person name="Gao J.J."/>
            <person name="Katoh T.K."/>
            <person name="Toda M.J."/>
            <person name="Watabe H."/>
            <person name="Watada M."/>
            <person name="Davis J.S."/>
            <person name="Moyle L.C."/>
            <person name="Manoli G."/>
            <person name="Bertolini E."/>
            <person name="Kostal V."/>
            <person name="Hawley R.S."/>
            <person name="Takahashi A."/>
            <person name="Jones C.D."/>
            <person name="Price D.K."/>
            <person name="Whiteman N."/>
            <person name="Kopp A."/>
            <person name="Matute D.R."/>
            <person name="Petrov D.A."/>
        </authorList>
    </citation>
    <scope>NUCLEOTIDE SEQUENCE [LARGE SCALE GENOMIC DNA]</scope>
</reference>
<proteinExistence type="predicted"/>
<dbReference type="InterPro" id="IPR003034">
    <property type="entry name" value="SAP_dom"/>
</dbReference>
<keyword evidence="1" id="KW-0479">Metal-binding</keyword>
<name>A0ABM5JCF0_DRORH</name>
<keyword evidence="1" id="KW-0862">Zinc</keyword>
<accession>A0ABM5JCF0</accession>
<evidence type="ECO:0000313" key="5">
    <source>
        <dbReference type="Proteomes" id="UP001652680"/>
    </source>
</evidence>
<feature type="domain" description="CCHC-type" evidence="2">
    <location>
        <begin position="374"/>
        <end position="390"/>
    </location>
</feature>
<feature type="domain" description="SAP" evidence="3">
    <location>
        <begin position="11"/>
        <end position="45"/>
    </location>
</feature>
<evidence type="ECO:0000259" key="3">
    <source>
        <dbReference type="PROSITE" id="PS50800"/>
    </source>
</evidence>
<feature type="domain" description="CCHC-type" evidence="2">
    <location>
        <begin position="398"/>
        <end position="411"/>
    </location>
</feature>
<evidence type="ECO:0000313" key="4">
    <source>
        <dbReference type="EnsemblMetazoa" id="XP_044316497.1"/>
    </source>
</evidence>
<sequence length="426" mass="47338">MSINMASRINLGELKLIEIKSFCEKLGLSTKGNKVALIAQLSAVLPSEIAPELYYEKVESSGEIGAEMADAKAANNNNNEDQGGEMAVAKAVNNNNEDQGGEMAVAKAVNNNNEEHGEEEDEDVYGDELKLVETIDRDGIQLEGNGVQPNPSTFSVLRSELGGNAAGMEQAMQNLRFENADRLLKPEMNLNTVKELLPEYNGSGNINEWLLMVKNVRNVFKVSDDVMRPLICSRLKGKANFWLLSRPSLLSGSIDLILAQLKIVFGTKDNVLEMRRKFENRKWQFGEKFAVYYFDKLTLAQDVAMTVHELVQYLVDGIQNVQLKNQAKLLRFAVPADVLEAFQDVEKPKAPVQQGRMQGTSLPNAVTPEQRVIKCFNCHSFGHQAKECRKPVRANGACYACGEVGHLARECSLYKKKENNNEYSAS</sequence>
<dbReference type="SMART" id="SM00513">
    <property type="entry name" value="SAP"/>
    <property type="match status" value="1"/>
</dbReference>
<evidence type="ECO:0000259" key="2">
    <source>
        <dbReference type="PROSITE" id="PS50158"/>
    </source>
</evidence>
<dbReference type="EnsemblMetazoa" id="XM_044460562.1">
    <property type="protein sequence ID" value="XP_044316497.1"/>
    <property type="gene ID" value="LOC123037871"/>
</dbReference>
<keyword evidence="1" id="KW-0863">Zinc-finger</keyword>
<dbReference type="Gene3D" id="4.10.60.10">
    <property type="entry name" value="Zinc finger, CCHC-type"/>
    <property type="match status" value="1"/>
</dbReference>
<organism evidence="4 5">
    <name type="scientific">Drosophila rhopaloa</name>
    <name type="common">Fruit fly</name>
    <dbReference type="NCBI Taxonomy" id="1041015"/>
    <lineage>
        <taxon>Eukaryota</taxon>
        <taxon>Metazoa</taxon>
        <taxon>Ecdysozoa</taxon>
        <taxon>Arthropoda</taxon>
        <taxon>Hexapoda</taxon>
        <taxon>Insecta</taxon>
        <taxon>Pterygota</taxon>
        <taxon>Neoptera</taxon>
        <taxon>Endopterygota</taxon>
        <taxon>Diptera</taxon>
        <taxon>Brachycera</taxon>
        <taxon>Muscomorpha</taxon>
        <taxon>Ephydroidea</taxon>
        <taxon>Drosophilidae</taxon>
        <taxon>Drosophila</taxon>
        <taxon>Sophophora</taxon>
    </lineage>
</organism>
<protein>
    <submittedName>
        <fullName evidence="4">Uncharacterized protein</fullName>
    </submittedName>
</protein>
<evidence type="ECO:0000256" key="1">
    <source>
        <dbReference type="PROSITE-ProRule" id="PRU00047"/>
    </source>
</evidence>
<dbReference type="GeneID" id="123037871"/>
<dbReference type="Pfam" id="PF00098">
    <property type="entry name" value="zf-CCHC"/>
    <property type="match status" value="2"/>
</dbReference>
<dbReference type="SUPFAM" id="SSF57756">
    <property type="entry name" value="Retrovirus zinc finger-like domains"/>
    <property type="match status" value="1"/>
</dbReference>
<reference evidence="4" key="2">
    <citation type="submission" date="2025-05" db="UniProtKB">
        <authorList>
            <consortium name="EnsemblMetazoa"/>
        </authorList>
    </citation>
    <scope>IDENTIFICATION</scope>
</reference>
<dbReference type="RefSeq" id="XP_044316497.1">
    <property type="nucleotide sequence ID" value="XM_044460562.1"/>
</dbReference>
<dbReference type="InterPro" id="IPR001878">
    <property type="entry name" value="Znf_CCHC"/>
</dbReference>
<dbReference type="PROSITE" id="PS50800">
    <property type="entry name" value="SAP"/>
    <property type="match status" value="1"/>
</dbReference>
<keyword evidence="5" id="KW-1185">Reference proteome</keyword>
<dbReference type="SMART" id="SM00343">
    <property type="entry name" value="ZnF_C2HC"/>
    <property type="match status" value="2"/>
</dbReference>
<dbReference type="Proteomes" id="UP001652680">
    <property type="component" value="Unassembled WGS sequence"/>
</dbReference>
<dbReference type="PROSITE" id="PS50158">
    <property type="entry name" value="ZF_CCHC"/>
    <property type="match status" value="2"/>
</dbReference>